<evidence type="ECO:0000256" key="1">
    <source>
        <dbReference type="SAM" id="SignalP"/>
    </source>
</evidence>
<evidence type="ECO:0008006" key="4">
    <source>
        <dbReference type="Google" id="ProtNLM"/>
    </source>
</evidence>
<dbReference type="Proteomes" id="UP000662747">
    <property type="component" value="Chromosome"/>
</dbReference>
<gene>
    <name evidence="2" type="ORF">JY651_32330</name>
</gene>
<accession>A0ABX7NM51</accession>
<keyword evidence="3" id="KW-1185">Reference proteome</keyword>
<proteinExistence type="predicted"/>
<reference evidence="2 3" key="1">
    <citation type="submission" date="2021-02" db="EMBL/GenBank/DDBJ databases">
        <title>De Novo genome assembly of isolated myxobacteria.</title>
        <authorList>
            <person name="Stevens D.C."/>
        </authorList>
    </citation>
    <scope>NUCLEOTIDE SEQUENCE [LARGE SCALE GENOMIC DNA]</scope>
    <source>
        <strain evidence="3">SCPEA02</strain>
    </source>
</reference>
<name>A0ABX7NM51_9BACT</name>
<keyword evidence="1" id="KW-0732">Signal</keyword>
<feature type="signal peptide" evidence="1">
    <location>
        <begin position="1"/>
        <end position="23"/>
    </location>
</feature>
<protein>
    <recommendedName>
        <fullName evidence="4">Lipoprotein</fullName>
    </recommendedName>
</protein>
<sequence length="473" mass="53563">MVRLLRLLPVLLLCACTSLRGRADDLARKGQFVEAAAIYDDLVRQKPWEKELVVARDDLRWKALEQLLGNARRYRLEGRDEDAEVDLLGFLNKRSEWNSQLNGALESSLLEEMGGTHQHLRVLIGDPARKGLALTAEQSLVRKRPLLAHKEMVVIQREMENAVLQSGKDACQRLRTVSSEDTPHWKELVFRYCAHWHEYAPQPPAAPELFGPASFEGDISGLNEAQVNRLREHLTHAFESSPWFAPGATARPDFTLAGRFSTERDSQSVELTAPYTEKVPYTDHEDRTETIEEPYTEVEEYTDDKGEKKKRTVTKTRKYTRTFTVEVTKYRDVARTFEYHALRLSVAHRVSLSSSGVLDARRGPLTAVLQDAFSESGYEHDVSFSDANVYPQHVAFTPPHAWLEQRLAALGAVFSKRLMEHWRESYCSTPALTLEDAARCARAGAELPTPAYRVLSEVLGDDAARVPQLYASE</sequence>
<feature type="chain" id="PRO_5045304744" description="Lipoprotein" evidence="1">
    <location>
        <begin position="24"/>
        <end position="473"/>
    </location>
</feature>
<organism evidence="2 3">
    <name type="scientific">Pyxidicoccus parkwayensis</name>
    <dbReference type="NCBI Taxonomy" id="2813578"/>
    <lineage>
        <taxon>Bacteria</taxon>
        <taxon>Pseudomonadati</taxon>
        <taxon>Myxococcota</taxon>
        <taxon>Myxococcia</taxon>
        <taxon>Myxococcales</taxon>
        <taxon>Cystobacterineae</taxon>
        <taxon>Myxococcaceae</taxon>
        <taxon>Pyxidicoccus</taxon>
    </lineage>
</organism>
<dbReference type="RefSeq" id="WP_206721531.1">
    <property type="nucleotide sequence ID" value="NZ_CP071090.1"/>
</dbReference>
<evidence type="ECO:0000313" key="2">
    <source>
        <dbReference type="EMBL" id="QSQ19950.1"/>
    </source>
</evidence>
<dbReference type="EMBL" id="CP071090">
    <property type="protein sequence ID" value="QSQ19950.1"/>
    <property type="molecule type" value="Genomic_DNA"/>
</dbReference>
<evidence type="ECO:0000313" key="3">
    <source>
        <dbReference type="Proteomes" id="UP000662747"/>
    </source>
</evidence>